<name>A0ABN6LFD4_9BACT</name>
<gene>
    <name evidence="1" type="ORF">PEPS_40720</name>
</gene>
<evidence type="ECO:0000313" key="1">
    <source>
        <dbReference type="EMBL" id="BDD01792.1"/>
    </source>
</evidence>
<keyword evidence="1" id="KW-0614">Plasmid</keyword>
<sequence>MDEINLTGEWHYHEDFGYGTSKGHLVLTDQAGEITGTLLATEQSEDAETFRVKLLVEGKIQEGEISFLQLSATSYEIIEGEVDDYQLDKWRGRIMSDKLIVGEAEDDQGVLGIFTFKRT</sequence>
<reference evidence="1 2" key="1">
    <citation type="submission" date="2021-12" db="EMBL/GenBank/DDBJ databases">
        <title>Genome sequencing of bacteria with rrn-lacking chromosome and rrn-plasmid.</title>
        <authorList>
            <person name="Anda M."/>
            <person name="Iwasaki W."/>
        </authorList>
    </citation>
    <scope>NUCLEOTIDE SEQUENCE [LARGE SCALE GENOMIC DNA]</scope>
    <source>
        <strain evidence="1 2">NBRC 101262</strain>
        <plasmid evidence="1 2">pPP3</plasmid>
    </source>
</reference>
<dbReference type="EMBL" id="AP025295">
    <property type="protein sequence ID" value="BDD01792.1"/>
    <property type="molecule type" value="Genomic_DNA"/>
</dbReference>
<keyword evidence="2" id="KW-1185">Reference proteome</keyword>
<geneLocation type="plasmid" evidence="1 2">
    <name>pPP3</name>
</geneLocation>
<organism evidence="1 2">
    <name type="scientific">Persicobacter psychrovividus</name>
    <dbReference type="NCBI Taxonomy" id="387638"/>
    <lineage>
        <taxon>Bacteria</taxon>
        <taxon>Pseudomonadati</taxon>
        <taxon>Bacteroidota</taxon>
        <taxon>Cytophagia</taxon>
        <taxon>Cytophagales</taxon>
        <taxon>Persicobacteraceae</taxon>
        <taxon>Persicobacter</taxon>
    </lineage>
</organism>
<protein>
    <recommendedName>
        <fullName evidence="3">Lipocalin-like domain-containing protein</fullName>
    </recommendedName>
</protein>
<dbReference type="RefSeq" id="WP_338398939.1">
    <property type="nucleotide sequence ID" value="NZ_AP025295.1"/>
</dbReference>
<proteinExistence type="predicted"/>
<evidence type="ECO:0000313" key="2">
    <source>
        <dbReference type="Proteomes" id="UP001354989"/>
    </source>
</evidence>
<accession>A0ABN6LFD4</accession>
<dbReference type="Proteomes" id="UP001354989">
    <property type="component" value="Plasmid pPP3"/>
</dbReference>
<evidence type="ECO:0008006" key="3">
    <source>
        <dbReference type="Google" id="ProtNLM"/>
    </source>
</evidence>